<evidence type="ECO:0000256" key="1">
    <source>
        <dbReference type="ARBA" id="ARBA00006484"/>
    </source>
</evidence>
<sequence length="264" mass="29103">MTDETVLVIGATGNIGSSVIIAARRTGRKVLAIVRNKESEDKMFSYLDSKEGITTVQADIISEDGVKGVVDQVVAGKLPAFQHVYATVGMLNWTMPVHTIPTDEFRKCNQVNTEANFFAYRATIPYLLSHGGLNATYTLITGGAGEIGFAGVTAITQAALFGLSSCAARELADTNIRFNEIMLSWRVDYDSVAEEKIKNGETRCMKASDFAKSYEEILNRKEFKGCRLKVETPEDLVDVKPVPKLPQFSAWERFSKKKEGEAEE</sequence>
<organism evidence="3 4">
    <name type="scientific">Pseudocercospora fuligena</name>
    <dbReference type="NCBI Taxonomy" id="685502"/>
    <lineage>
        <taxon>Eukaryota</taxon>
        <taxon>Fungi</taxon>
        <taxon>Dikarya</taxon>
        <taxon>Ascomycota</taxon>
        <taxon>Pezizomycotina</taxon>
        <taxon>Dothideomycetes</taxon>
        <taxon>Dothideomycetidae</taxon>
        <taxon>Mycosphaerellales</taxon>
        <taxon>Mycosphaerellaceae</taxon>
        <taxon>Pseudocercospora</taxon>
    </lineage>
</organism>
<proteinExistence type="inferred from homology"/>
<accession>A0A8H6RC88</accession>
<dbReference type="Pfam" id="PF00106">
    <property type="entry name" value="adh_short"/>
    <property type="match status" value="1"/>
</dbReference>
<dbReference type="InterPro" id="IPR036291">
    <property type="entry name" value="NAD(P)-bd_dom_sf"/>
</dbReference>
<dbReference type="InterPro" id="IPR002347">
    <property type="entry name" value="SDR_fam"/>
</dbReference>
<reference evidence="3" key="1">
    <citation type="submission" date="2020-04" db="EMBL/GenBank/DDBJ databases">
        <title>Draft genome resource of the tomato pathogen Pseudocercospora fuligena.</title>
        <authorList>
            <person name="Zaccaron A."/>
        </authorList>
    </citation>
    <scope>NUCLEOTIDE SEQUENCE</scope>
    <source>
        <strain evidence="3">PF001</strain>
    </source>
</reference>
<dbReference type="Proteomes" id="UP000660729">
    <property type="component" value="Unassembled WGS sequence"/>
</dbReference>
<keyword evidence="4" id="KW-1185">Reference proteome</keyword>
<evidence type="ECO:0000313" key="3">
    <source>
        <dbReference type="EMBL" id="KAF7187792.1"/>
    </source>
</evidence>
<gene>
    <name evidence="3" type="ORF">HII31_10692</name>
</gene>
<dbReference type="CDD" id="cd05233">
    <property type="entry name" value="SDR_c"/>
    <property type="match status" value="1"/>
</dbReference>
<evidence type="ECO:0000256" key="2">
    <source>
        <dbReference type="ARBA" id="ARBA00023002"/>
    </source>
</evidence>
<keyword evidence="2" id="KW-0560">Oxidoreductase</keyword>
<name>A0A8H6RC88_9PEZI</name>
<dbReference type="OrthoDB" id="10254221at2759"/>
<dbReference type="EMBL" id="JABCIY010000219">
    <property type="protein sequence ID" value="KAF7187792.1"/>
    <property type="molecule type" value="Genomic_DNA"/>
</dbReference>
<dbReference type="GO" id="GO:0016491">
    <property type="term" value="F:oxidoreductase activity"/>
    <property type="evidence" value="ECO:0007669"/>
    <property type="project" value="UniProtKB-KW"/>
</dbReference>
<dbReference type="AlphaFoldDB" id="A0A8H6RC88"/>
<protein>
    <submittedName>
        <fullName evidence="3">Versicolorin reductase</fullName>
    </submittedName>
</protein>
<dbReference type="PANTHER" id="PTHR43669:SF3">
    <property type="entry name" value="ALCOHOL DEHYDROGENASE, PUTATIVE (AFU_ORTHOLOGUE AFUA_3G03445)-RELATED"/>
    <property type="match status" value="1"/>
</dbReference>
<dbReference type="SUPFAM" id="SSF51735">
    <property type="entry name" value="NAD(P)-binding Rossmann-fold domains"/>
    <property type="match status" value="1"/>
</dbReference>
<comment type="caution">
    <text evidence="3">The sequence shown here is derived from an EMBL/GenBank/DDBJ whole genome shotgun (WGS) entry which is preliminary data.</text>
</comment>
<evidence type="ECO:0000313" key="4">
    <source>
        <dbReference type="Proteomes" id="UP000660729"/>
    </source>
</evidence>
<comment type="similarity">
    <text evidence="1">Belongs to the short-chain dehydrogenases/reductases (SDR) family.</text>
</comment>
<dbReference type="Gene3D" id="3.40.50.720">
    <property type="entry name" value="NAD(P)-binding Rossmann-like Domain"/>
    <property type="match status" value="1"/>
</dbReference>
<dbReference type="PANTHER" id="PTHR43669">
    <property type="entry name" value="5-KETO-D-GLUCONATE 5-REDUCTASE"/>
    <property type="match status" value="1"/>
</dbReference>